<reference evidence="1" key="1">
    <citation type="journal article" date="2015" name="Nature">
        <title>Complex archaea that bridge the gap between prokaryotes and eukaryotes.</title>
        <authorList>
            <person name="Spang A."/>
            <person name="Saw J.H."/>
            <person name="Jorgensen S.L."/>
            <person name="Zaremba-Niedzwiedzka K."/>
            <person name="Martijn J."/>
            <person name="Lind A.E."/>
            <person name="van Eijk R."/>
            <person name="Schleper C."/>
            <person name="Guy L."/>
            <person name="Ettema T.J."/>
        </authorList>
    </citation>
    <scope>NUCLEOTIDE SEQUENCE</scope>
</reference>
<evidence type="ECO:0008006" key="2">
    <source>
        <dbReference type="Google" id="ProtNLM"/>
    </source>
</evidence>
<protein>
    <recommendedName>
        <fullName evidence="2">Major tropism determinant N-terminal domain-containing protein</fullName>
    </recommendedName>
</protein>
<dbReference type="AlphaFoldDB" id="A0A0F9KZ52"/>
<name>A0A0F9KZ52_9ZZZZ</name>
<organism evidence="1">
    <name type="scientific">marine sediment metagenome</name>
    <dbReference type="NCBI Taxonomy" id="412755"/>
    <lineage>
        <taxon>unclassified sequences</taxon>
        <taxon>metagenomes</taxon>
        <taxon>ecological metagenomes</taxon>
    </lineage>
</organism>
<evidence type="ECO:0000313" key="1">
    <source>
        <dbReference type="EMBL" id="KKM86988.1"/>
    </source>
</evidence>
<gene>
    <name evidence="1" type="ORF">LCGC14_1273400</name>
</gene>
<accession>A0A0F9KZ52</accession>
<comment type="caution">
    <text evidence="1">The sequence shown here is derived from an EMBL/GenBank/DDBJ whole genome shotgun (WGS) entry which is preliminary data.</text>
</comment>
<proteinExistence type="predicted"/>
<dbReference type="EMBL" id="LAZR01007170">
    <property type="protein sequence ID" value="KKM86988.1"/>
    <property type="molecule type" value="Genomic_DNA"/>
</dbReference>
<sequence>MAVKFITSHKNFIGLSTDTKPTSVPVGSKFIEYDRTKTFITYDGTNWIRES</sequence>